<keyword evidence="1" id="KW-0732">Signal</keyword>
<dbReference type="STRING" id="45072.Lqua_1261"/>
<accession>A0A378L0V2</accession>
<gene>
    <name evidence="4" type="primary">yceI_2</name>
    <name evidence="3" type="ORF">Lqua_1261</name>
    <name evidence="4" type="ORF">NCTC12376_01533</name>
</gene>
<reference evidence="3 5" key="1">
    <citation type="submission" date="2015-11" db="EMBL/GenBank/DDBJ databases">
        <title>Genomic analysis of 38 Legionella species identifies large and diverse effector repertoires.</title>
        <authorList>
            <person name="Burstein D."/>
            <person name="Amaro F."/>
            <person name="Zusman T."/>
            <person name="Lifshitz Z."/>
            <person name="Cohen O."/>
            <person name="Gilbert J.A."/>
            <person name="Pupko T."/>
            <person name="Shuman H.A."/>
            <person name="Segal G."/>
        </authorList>
    </citation>
    <scope>NUCLEOTIDE SEQUENCE [LARGE SCALE GENOMIC DNA]</scope>
    <source>
        <strain evidence="3 5">ATCC 49507</strain>
    </source>
</reference>
<dbReference type="RefSeq" id="WP_058473435.1">
    <property type="nucleotide sequence ID" value="NZ_CAAAIL010000005.1"/>
</dbReference>
<dbReference type="EMBL" id="UGOW01000001">
    <property type="protein sequence ID" value="STY17720.1"/>
    <property type="molecule type" value="Genomic_DNA"/>
</dbReference>
<feature type="chain" id="PRO_5016938245" evidence="1">
    <location>
        <begin position="23"/>
        <end position="191"/>
    </location>
</feature>
<feature type="signal peptide" evidence="1">
    <location>
        <begin position="1"/>
        <end position="22"/>
    </location>
</feature>
<protein>
    <submittedName>
        <fullName evidence="3 4">YceI-like family protein</fullName>
    </submittedName>
</protein>
<reference evidence="4 6" key="2">
    <citation type="submission" date="2018-06" db="EMBL/GenBank/DDBJ databases">
        <authorList>
            <consortium name="Pathogen Informatics"/>
            <person name="Doyle S."/>
        </authorList>
    </citation>
    <scope>NUCLEOTIDE SEQUENCE [LARGE SCALE GENOMIC DNA]</scope>
    <source>
        <strain evidence="4 6">NCTC12376</strain>
    </source>
</reference>
<dbReference type="InterPro" id="IPR007372">
    <property type="entry name" value="Lipid/polyisoprenoid-bd_YceI"/>
</dbReference>
<dbReference type="Pfam" id="PF04264">
    <property type="entry name" value="YceI"/>
    <property type="match status" value="1"/>
</dbReference>
<dbReference type="OrthoDB" id="1247465at2"/>
<evidence type="ECO:0000259" key="2">
    <source>
        <dbReference type="SMART" id="SM00867"/>
    </source>
</evidence>
<dbReference type="InterPro" id="IPR036761">
    <property type="entry name" value="TTHA0802/YceI-like_sf"/>
</dbReference>
<evidence type="ECO:0000313" key="6">
    <source>
        <dbReference type="Proteomes" id="UP000254230"/>
    </source>
</evidence>
<keyword evidence="5" id="KW-1185">Reference proteome</keyword>
<evidence type="ECO:0000313" key="5">
    <source>
        <dbReference type="Proteomes" id="UP000054639"/>
    </source>
</evidence>
<dbReference type="AlphaFoldDB" id="A0A378L0V2"/>
<sequence>MKSGLYRFLGLLFVCLSFTVKAATPPQWDIIPAESELTFTGTQNNAPVTGSFKKFTGEIFVDPDNYKASSIHIVIDMTSITASYADITATLTAPDWFDVKAFPKAEFKATKFNKISDKTYEADGILTIRDKSAPVTLTFTAEESPKNHALVNGSTTIKRSTFGVGQGEWASTDEIKDEVTVKFKITANRKN</sequence>
<dbReference type="PANTHER" id="PTHR34406:SF1">
    <property type="entry name" value="PROTEIN YCEI"/>
    <property type="match status" value="1"/>
</dbReference>
<organism evidence="4 6">
    <name type="scientific">Legionella quateirensis</name>
    <dbReference type="NCBI Taxonomy" id="45072"/>
    <lineage>
        <taxon>Bacteria</taxon>
        <taxon>Pseudomonadati</taxon>
        <taxon>Pseudomonadota</taxon>
        <taxon>Gammaproteobacteria</taxon>
        <taxon>Legionellales</taxon>
        <taxon>Legionellaceae</taxon>
        <taxon>Legionella</taxon>
    </lineage>
</organism>
<evidence type="ECO:0000313" key="4">
    <source>
        <dbReference type="EMBL" id="STY17720.1"/>
    </source>
</evidence>
<dbReference type="PANTHER" id="PTHR34406">
    <property type="entry name" value="PROTEIN YCEI"/>
    <property type="match status" value="1"/>
</dbReference>
<dbReference type="Proteomes" id="UP000054639">
    <property type="component" value="Unassembled WGS sequence"/>
</dbReference>
<name>A0A378L0V2_9GAMM</name>
<dbReference type="Proteomes" id="UP000254230">
    <property type="component" value="Unassembled WGS sequence"/>
</dbReference>
<dbReference type="SUPFAM" id="SSF101874">
    <property type="entry name" value="YceI-like"/>
    <property type="match status" value="1"/>
</dbReference>
<evidence type="ECO:0000256" key="1">
    <source>
        <dbReference type="SAM" id="SignalP"/>
    </source>
</evidence>
<evidence type="ECO:0000313" key="3">
    <source>
        <dbReference type="EMBL" id="KTD51034.1"/>
    </source>
</evidence>
<feature type="domain" description="Lipid/polyisoprenoid-binding YceI-like" evidence="2">
    <location>
        <begin position="27"/>
        <end position="188"/>
    </location>
</feature>
<proteinExistence type="predicted"/>
<dbReference type="EMBL" id="LNYR01000012">
    <property type="protein sequence ID" value="KTD51034.1"/>
    <property type="molecule type" value="Genomic_DNA"/>
</dbReference>
<dbReference type="SMART" id="SM00867">
    <property type="entry name" value="YceI"/>
    <property type="match status" value="1"/>
</dbReference>
<dbReference type="Gene3D" id="2.40.128.110">
    <property type="entry name" value="Lipid/polyisoprenoid-binding, YceI-like"/>
    <property type="match status" value="1"/>
</dbReference>